<reference evidence="2 3" key="1">
    <citation type="submission" date="2017-09" db="EMBL/GenBank/DDBJ databases">
        <title>Genomic, metabolic, and phenotypic characteristics of bacterial isolates from the natural microbiome of the model nematode Caenorhabditis elegans.</title>
        <authorList>
            <person name="Zimmermann J."/>
            <person name="Obeng N."/>
            <person name="Yang W."/>
            <person name="Obeng O."/>
            <person name="Kissoyan K."/>
            <person name="Pees B."/>
            <person name="Dirksen P."/>
            <person name="Hoppner M."/>
            <person name="Franke A."/>
            <person name="Rosenstiel P."/>
            <person name="Leippe M."/>
            <person name="Dierking K."/>
            <person name="Kaleta C."/>
            <person name="Schulenburg H."/>
        </authorList>
    </citation>
    <scope>NUCLEOTIDE SEQUENCE [LARGE SCALE GENOMIC DNA]</scope>
    <source>
        <strain evidence="2 3">MYb117</strain>
    </source>
</reference>
<protein>
    <recommendedName>
        <fullName evidence="1">Antitoxin SocA-like Panacea domain-containing protein</fullName>
    </recommendedName>
</protein>
<gene>
    <name evidence="2" type="ORF">CQZ99_16230</name>
</gene>
<dbReference type="Proteomes" id="UP000238045">
    <property type="component" value="Unassembled WGS sequence"/>
</dbReference>
<dbReference type="Pfam" id="PF13274">
    <property type="entry name" value="SocA_Panacea"/>
    <property type="match status" value="1"/>
</dbReference>
<dbReference type="AlphaFoldDB" id="A0A2S9ELL5"/>
<dbReference type="EMBL" id="PCQL01000016">
    <property type="protein sequence ID" value="PRC16321.1"/>
    <property type="molecule type" value="Genomic_DNA"/>
</dbReference>
<proteinExistence type="predicted"/>
<feature type="domain" description="Antitoxin SocA-like Panacea" evidence="1">
    <location>
        <begin position="18"/>
        <end position="128"/>
    </location>
</feature>
<evidence type="ECO:0000313" key="3">
    <source>
        <dbReference type="Proteomes" id="UP000238045"/>
    </source>
</evidence>
<name>A0A2S9ELL5_9PSED</name>
<accession>A0A2S9ELL5</accession>
<comment type="caution">
    <text evidence="2">The sequence shown here is derived from an EMBL/GenBank/DDBJ whole genome shotgun (WGS) entry which is preliminary data.</text>
</comment>
<dbReference type="InterPro" id="IPR025272">
    <property type="entry name" value="SocA_Panacea"/>
</dbReference>
<evidence type="ECO:0000313" key="2">
    <source>
        <dbReference type="EMBL" id="PRC16321.1"/>
    </source>
</evidence>
<sequence>MAAFFLARAQAPLPHLKLIKLLYLADRESMARFDVPMSEDRAVAMPHGPVLSATLDLIKSQNRTGPWSEWISPLENHEVRLVKAFTDLEDLEELSHSEMNVLDAIWQEFGHMSKYQLRDYTHKHLPEWEDPNGSSFTINPKTTFMALGQREELAESKARDLLDRAMLGRTISELN</sequence>
<evidence type="ECO:0000259" key="1">
    <source>
        <dbReference type="Pfam" id="PF13274"/>
    </source>
</evidence>
<keyword evidence="3" id="KW-1185">Reference proteome</keyword>
<organism evidence="2 3">
    <name type="scientific">Pseudomonas poae</name>
    <dbReference type="NCBI Taxonomy" id="200451"/>
    <lineage>
        <taxon>Bacteria</taxon>
        <taxon>Pseudomonadati</taxon>
        <taxon>Pseudomonadota</taxon>
        <taxon>Gammaproteobacteria</taxon>
        <taxon>Pseudomonadales</taxon>
        <taxon>Pseudomonadaceae</taxon>
        <taxon>Pseudomonas</taxon>
    </lineage>
</organism>